<dbReference type="InterPro" id="IPR027417">
    <property type="entry name" value="P-loop_NTPase"/>
</dbReference>
<evidence type="ECO:0000256" key="1">
    <source>
        <dbReference type="ARBA" id="ARBA00005771"/>
    </source>
</evidence>
<reference evidence="4" key="1">
    <citation type="submission" date="2022-01" db="EMBL/GenBank/DDBJ databases">
        <authorList>
            <person name="King R."/>
        </authorList>
    </citation>
    <scope>NUCLEOTIDE SEQUENCE</scope>
</reference>
<dbReference type="Gene3D" id="3.40.50.300">
    <property type="entry name" value="P-loop containing nucleotide triphosphate hydrolases"/>
    <property type="match status" value="1"/>
</dbReference>
<dbReference type="AlphaFoldDB" id="A0A9N9WZV1"/>
<evidence type="ECO:0000313" key="5">
    <source>
        <dbReference type="Proteomes" id="UP001153620"/>
    </source>
</evidence>
<dbReference type="InterPro" id="IPR000863">
    <property type="entry name" value="Sulfotransferase_dom"/>
</dbReference>
<dbReference type="OrthoDB" id="205623at2759"/>
<dbReference type="EMBL" id="OU895880">
    <property type="protein sequence ID" value="CAG9812313.1"/>
    <property type="molecule type" value="Genomic_DNA"/>
</dbReference>
<reference evidence="4" key="2">
    <citation type="submission" date="2022-10" db="EMBL/GenBank/DDBJ databases">
        <authorList>
            <consortium name="ENA_rothamsted_submissions"/>
            <consortium name="culmorum"/>
            <person name="King R."/>
        </authorList>
    </citation>
    <scope>NUCLEOTIDE SEQUENCE</scope>
</reference>
<sequence length="319" mass="37640">MTENFSVTHVRTDDSLFKDYKSLISVKPKDPKWVNFPGWVSFDLLNGDIERIKAAKMYEDDVILCGFPRSGTSMMQEMIWLIMNDFDFDKAKNIQRGVRAPIIELYDFYQSIRNEGSYPQFDDLQRPRTFKSHMPVQLLPDDVWTKKPKLIYISRNVKDVAVSFYHFSKDYYNYSYTIDEFLQYFLDDALESTPYREHILDYLNIPNYKNILYLTYELVTMNLEFYINEVAAFLGKTISDENKIKLMEHLSFKNIKENKGFNNESFLKKIRDDTGATQEIAGHARKGKSGGFKSEMSQEYIDKFDKWMAEKLETGYNVQ</sequence>
<comment type="similarity">
    <text evidence="1">Belongs to the sulfotransferase 1 family.</text>
</comment>
<dbReference type="PANTHER" id="PTHR11783">
    <property type="entry name" value="SULFOTRANSFERASE SULT"/>
    <property type="match status" value="1"/>
</dbReference>
<evidence type="ECO:0000259" key="3">
    <source>
        <dbReference type="Pfam" id="PF00685"/>
    </source>
</evidence>
<organism evidence="4 5">
    <name type="scientific">Chironomus riparius</name>
    <dbReference type="NCBI Taxonomy" id="315576"/>
    <lineage>
        <taxon>Eukaryota</taxon>
        <taxon>Metazoa</taxon>
        <taxon>Ecdysozoa</taxon>
        <taxon>Arthropoda</taxon>
        <taxon>Hexapoda</taxon>
        <taxon>Insecta</taxon>
        <taxon>Pterygota</taxon>
        <taxon>Neoptera</taxon>
        <taxon>Endopterygota</taxon>
        <taxon>Diptera</taxon>
        <taxon>Nematocera</taxon>
        <taxon>Chironomoidea</taxon>
        <taxon>Chironomidae</taxon>
        <taxon>Chironominae</taxon>
        <taxon>Chironomus</taxon>
    </lineage>
</organism>
<evidence type="ECO:0000256" key="2">
    <source>
        <dbReference type="ARBA" id="ARBA00022679"/>
    </source>
</evidence>
<accession>A0A9N9WZV1</accession>
<dbReference type="Proteomes" id="UP001153620">
    <property type="component" value="Chromosome 4"/>
</dbReference>
<dbReference type="GO" id="GO:0008146">
    <property type="term" value="F:sulfotransferase activity"/>
    <property type="evidence" value="ECO:0007669"/>
    <property type="project" value="InterPro"/>
</dbReference>
<gene>
    <name evidence="4" type="ORF">CHIRRI_LOCUS15118</name>
</gene>
<dbReference type="SUPFAM" id="SSF52540">
    <property type="entry name" value="P-loop containing nucleoside triphosphate hydrolases"/>
    <property type="match status" value="1"/>
</dbReference>
<name>A0A9N9WZV1_9DIPT</name>
<proteinExistence type="inferred from homology"/>
<protein>
    <recommendedName>
        <fullName evidence="3">Sulfotransferase domain-containing protein</fullName>
    </recommendedName>
</protein>
<keyword evidence="2" id="KW-0808">Transferase</keyword>
<evidence type="ECO:0000313" key="4">
    <source>
        <dbReference type="EMBL" id="CAG9812313.1"/>
    </source>
</evidence>
<feature type="domain" description="Sulfotransferase" evidence="3">
    <location>
        <begin position="60"/>
        <end position="313"/>
    </location>
</feature>
<dbReference type="Pfam" id="PF00685">
    <property type="entry name" value="Sulfotransfer_1"/>
    <property type="match status" value="1"/>
</dbReference>
<keyword evidence="5" id="KW-1185">Reference proteome</keyword>